<organism evidence="1 2">
    <name type="scientific">Mycena maculata</name>
    <dbReference type="NCBI Taxonomy" id="230809"/>
    <lineage>
        <taxon>Eukaryota</taxon>
        <taxon>Fungi</taxon>
        <taxon>Dikarya</taxon>
        <taxon>Basidiomycota</taxon>
        <taxon>Agaricomycotina</taxon>
        <taxon>Agaricomycetes</taxon>
        <taxon>Agaricomycetidae</taxon>
        <taxon>Agaricales</taxon>
        <taxon>Marasmiineae</taxon>
        <taxon>Mycenaceae</taxon>
        <taxon>Mycena</taxon>
    </lineage>
</organism>
<comment type="caution">
    <text evidence="1">The sequence shown here is derived from an EMBL/GenBank/DDBJ whole genome shotgun (WGS) entry which is preliminary data.</text>
</comment>
<evidence type="ECO:0000313" key="1">
    <source>
        <dbReference type="EMBL" id="KAJ7735419.1"/>
    </source>
</evidence>
<name>A0AAD7MXR9_9AGAR</name>
<reference evidence="1" key="1">
    <citation type="submission" date="2023-03" db="EMBL/GenBank/DDBJ databases">
        <title>Massive genome expansion in bonnet fungi (Mycena s.s.) driven by repeated elements and novel gene families across ecological guilds.</title>
        <authorList>
            <consortium name="Lawrence Berkeley National Laboratory"/>
            <person name="Harder C.B."/>
            <person name="Miyauchi S."/>
            <person name="Viragh M."/>
            <person name="Kuo A."/>
            <person name="Thoen E."/>
            <person name="Andreopoulos B."/>
            <person name="Lu D."/>
            <person name="Skrede I."/>
            <person name="Drula E."/>
            <person name="Henrissat B."/>
            <person name="Morin E."/>
            <person name="Kohler A."/>
            <person name="Barry K."/>
            <person name="LaButti K."/>
            <person name="Morin E."/>
            <person name="Salamov A."/>
            <person name="Lipzen A."/>
            <person name="Mereny Z."/>
            <person name="Hegedus B."/>
            <person name="Baldrian P."/>
            <person name="Stursova M."/>
            <person name="Weitz H."/>
            <person name="Taylor A."/>
            <person name="Grigoriev I.V."/>
            <person name="Nagy L.G."/>
            <person name="Martin F."/>
            <person name="Kauserud H."/>
        </authorList>
    </citation>
    <scope>NUCLEOTIDE SEQUENCE</scope>
    <source>
        <strain evidence="1">CBHHK188m</strain>
    </source>
</reference>
<keyword evidence="2" id="KW-1185">Reference proteome</keyword>
<dbReference type="AlphaFoldDB" id="A0AAD7MXR9"/>
<proteinExistence type="predicted"/>
<accession>A0AAD7MXR9</accession>
<sequence length="150" mass="16838">MVLEGCAGGTGWNTAVRRWTELERAYGFETSSRALPTEGRPAAVAKWTKWGRKPDKPPTVELESIKADWKKWWVVLAPEWRQKNDVGELVQGGQGPWGDLVHPGANGILMVLLVLVWWCEKEESASESWLAAVRDVGWVLDELLAEAETR</sequence>
<protein>
    <submittedName>
        <fullName evidence="1">Uncharacterized protein</fullName>
    </submittedName>
</protein>
<gene>
    <name evidence="1" type="ORF">DFH07DRAFT_753867</name>
</gene>
<evidence type="ECO:0000313" key="2">
    <source>
        <dbReference type="Proteomes" id="UP001215280"/>
    </source>
</evidence>
<dbReference type="EMBL" id="JARJLG010000155">
    <property type="protein sequence ID" value="KAJ7735419.1"/>
    <property type="molecule type" value="Genomic_DNA"/>
</dbReference>
<dbReference type="Proteomes" id="UP001215280">
    <property type="component" value="Unassembled WGS sequence"/>
</dbReference>